<feature type="region of interest" description="Disordered" evidence="3">
    <location>
        <begin position="560"/>
        <end position="612"/>
    </location>
</feature>
<dbReference type="InterPro" id="IPR004088">
    <property type="entry name" value="KH_dom_type_1"/>
</dbReference>
<evidence type="ECO:0000313" key="5">
    <source>
        <dbReference type="EMBL" id="KAK1269885.1"/>
    </source>
</evidence>
<dbReference type="SUPFAM" id="SSF54791">
    <property type="entry name" value="Eukaryotic type KH-domain (KH-domain type I)"/>
    <property type="match status" value="5"/>
</dbReference>
<dbReference type="CDD" id="cd22460">
    <property type="entry name" value="KH-I_PEPPER_rpt2_like"/>
    <property type="match status" value="2"/>
</dbReference>
<gene>
    <name evidence="5" type="ORF">QJS04_geneDACA013944</name>
</gene>
<keyword evidence="2" id="KW-0694">RNA-binding</keyword>
<reference evidence="5" key="2">
    <citation type="submission" date="2023-06" db="EMBL/GenBank/DDBJ databases">
        <authorList>
            <person name="Ma L."/>
            <person name="Liu K.-W."/>
            <person name="Li Z."/>
            <person name="Hsiao Y.-Y."/>
            <person name="Qi Y."/>
            <person name="Fu T."/>
            <person name="Tang G."/>
            <person name="Zhang D."/>
            <person name="Sun W.-H."/>
            <person name="Liu D.-K."/>
            <person name="Li Y."/>
            <person name="Chen G.-Z."/>
            <person name="Liu X.-D."/>
            <person name="Liao X.-Y."/>
            <person name="Jiang Y.-T."/>
            <person name="Yu X."/>
            <person name="Hao Y."/>
            <person name="Huang J."/>
            <person name="Zhao X.-W."/>
            <person name="Ke S."/>
            <person name="Chen Y.-Y."/>
            <person name="Wu W.-L."/>
            <person name="Hsu J.-L."/>
            <person name="Lin Y.-F."/>
            <person name="Huang M.-D."/>
            <person name="Li C.-Y."/>
            <person name="Huang L."/>
            <person name="Wang Z.-W."/>
            <person name="Zhao X."/>
            <person name="Zhong W.-Y."/>
            <person name="Peng D.-H."/>
            <person name="Ahmad S."/>
            <person name="Lan S."/>
            <person name="Zhang J.-S."/>
            <person name="Tsai W.-C."/>
            <person name="Van De Peer Y."/>
            <person name="Liu Z.-J."/>
        </authorList>
    </citation>
    <scope>NUCLEOTIDE SEQUENCE</scope>
    <source>
        <strain evidence="5">SCP</strain>
        <tissue evidence="5">Leaves</tissue>
    </source>
</reference>
<dbReference type="SMART" id="SM00322">
    <property type="entry name" value="KH"/>
    <property type="match status" value="5"/>
</dbReference>
<feature type="domain" description="K Homology" evidence="4">
    <location>
        <begin position="84"/>
        <end position="183"/>
    </location>
</feature>
<dbReference type="Proteomes" id="UP001179952">
    <property type="component" value="Unassembled WGS sequence"/>
</dbReference>
<dbReference type="Gene3D" id="3.30.310.210">
    <property type="match status" value="1"/>
</dbReference>
<dbReference type="PANTHER" id="PTHR10288">
    <property type="entry name" value="KH DOMAIN CONTAINING RNA BINDING PROTEIN"/>
    <property type="match status" value="1"/>
</dbReference>
<feature type="region of interest" description="Disordered" evidence="3">
    <location>
        <begin position="1"/>
        <end position="81"/>
    </location>
</feature>
<dbReference type="EMBL" id="JAUJYN010000006">
    <property type="protein sequence ID" value="KAK1269885.1"/>
    <property type="molecule type" value="Genomic_DNA"/>
</dbReference>
<feature type="compositionally biased region" description="Pro residues" evidence="3">
    <location>
        <begin position="589"/>
        <end position="606"/>
    </location>
</feature>
<accession>A0AAV9B0D7</accession>
<reference evidence="5" key="1">
    <citation type="journal article" date="2023" name="Nat. Commun.">
        <title>Diploid and tetraploid genomes of Acorus and the evolution of monocots.</title>
        <authorList>
            <person name="Ma L."/>
            <person name="Liu K.W."/>
            <person name="Li Z."/>
            <person name="Hsiao Y.Y."/>
            <person name="Qi Y."/>
            <person name="Fu T."/>
            <person name="Tang G.D."/>
            <person name="Zhang D."/>
            <person name="Sun W.H."/>
            <person name="Liu D.K."/>
            <person name="Li Y."/>
            <person name="Chen G.Z."/>
            <person name="Liu X.D."/>
            <person name="Liao X.Y."/>
            <person name="Jiang Y.T."/>
            <person name="Yu X."/>
            <person name="Hao Y."/>
            <person name="Huang J."/>
            <person name="Zhao X.W."/>
            <person name="Ke S."/>
            <person name="Chen Y.Y."/>
            <person name="Wu W.L."/>
            <person name="Hsu J.L."/>
            <person name="Lin Y.F."/>
            <person name="Huang M.D."/>
            <person name="Li C.Y."/>
            <person name="Huang L."/>
            <person name="Wang Z.W."/>
            <person name="Zhao X."/>
            <person name="Zhong W.Y."/>
            <person name="Peng D.H."/>
            <person name="Ahmad S."/>
            <person name="Lan S."/>
            <person name="Zhang J.S."/>
            <person name="Tsai W.C."/>
            <person name="Van de Peer Y."/>
            <person name="Liu Z.J."/>
        </authorList>
    </citation>
    <scope>NUCLEOTIDE SEQUENCE</scope>
    <source>
        <strain evidence="5">SCP</strain>
    </source>
</reference>
<dbReference type="Pfam" id="PF00013">
    <property type="entry name" value="KH_1"/>
    <property type="match status" value="5"/>
</dbReference>
<dbReference type="InterPro" id="IPR004087">
    <property type="entry name" value="KH_dom"/>
</dbReference>
<dbReference type="AlphaFoldDB" id="A0AAV9B0D7"/>
<name>A0AAV9B0D7_ACOGR</name>
<dbReference type="PROSITE" id="PS50084">
    <property type="entry name" value="KH_TYPE_1"/>
    <property type="match status" value="5"/>
</dbReference>
<dbReference type="CDD" id="cd22459">
    <property type="entry name" value="KH-I_PEPPER_rpt1_like"/>
    <property type="match status" value="2"/>
</dbReference>
<dbReference type="InterPro" id="IPR036612">
    <property type="entry name" value="KH_dom_type_1_sf"/>
</dbReference>
<feature type="domain" description="K Homology" evidence="4">
    <location>
        <begin position="352"/>
        <end position="432"/>
    </location>
</feature>
<feature type="domain" description="K Homology" evidence="4">
    <location>
        <begin position="436"/>
        <end position="511"/>
    </location>
</feature>
<keyword evidence="6" id="KW-1185">Reference proteome</keyword>
<evidence type="ECO:0000259" key="4">
    <source>
        <dbReference type="SMART" id="SM00322"/>
    </source>
</evidence>
<dbReference type="GO" id="GO:0003723">
    <property type="term" value="F:RNA binding"/>
    <property type="evidence" value="ECO:0007669"/>
    <property type="project" value="UniProtKB-UniRule"/>
</dbReference>
<evidence type="ECO:0000313" key="6">
    <source>
        <dbReference type="Proteomes" id="UP001179952"/>
    </source>
</evidence>
<evidence type="ECO:0000256" key="2">
    <source>
        <dbReference type="PROSITE-ProRule" id="PRU00117"/>
    </source>
</evidence>
<protein>
    <submittedName>
        <fullName evidence="5">KH domain-containing protein</fullName>
    </submittedName>
</protein>
<comment type="caution">
    <text evidence="5">The sequence shown here is derived from an EMBL/GenBank/DDBJ whole genome shotgun (WGS) entry which is preliminary data.</text>
</comment>
<proteinExistence type="predicted"/>
<keyword evidence="1" id="KW-0677">Repeat</keyword>
<feature type="domain" description="K Homology" evidence="4">
    <location>
        <begin position="635"/>
        <end position="705"/>
    </location>
</feature>
<evidence type="ECO:0000256" key="1">
    <source>
        <dbReference type="ARBA" id="ARBA00022737"/>
    </source>
</evidence>
<evidence type="ECO:0000256" key="3">
    <source>
        <dbReference type="SAM" id="MobiDB-lite"/>
    </source>
</evidence>
<sequence length="711" mass="75500">MEETITSPTAAKRPPDSSATTSAPATDRSESSGGGGGGASTSGNVFSPTSTTATSSSKRRHTASSATSAAHFRPPPPPLKLSSGETVFRILCPADKTGCVIGKGGSVVRQIREETGARVRVDDPVPGCDDRVILVTAPETYSFRKKGRKRSNDGSNGDDDGGSISGDEEGASPAQVALVRVFERIVRGNEERSGEEVEKEKERLAEGSVVCRLLAQNGQVGCVLGKGGKVVEKIRQESGAHIRIYGAEQNNACAFPGDELIMITGSYSSAKKALLSVSSCLQDNPRTDGTNFATAKPVGTILRGIDCCSPNDPFVPRGYGPGLHSPDYLSRGFSSIPGPDTFAAGHRKILEEELVFRLLCSNDKVGSLIGKGGSIVRGMQIDTGASIKVADPVADSEERVVVISARENSELKHSPAQDAVIRVHSRIAEIALERGMPITARLLVPSQQIGCLLGKGGNIIAEMRRSTGASIRIFLREHVPTCGTPNDEVVQVSGNLQCVQDALFQITSRIRDIIFPLRPHSNHYMPAGAEVPHALFRSRNEPRSPGHYSAVGLGHALDRQSALSHGPPPHNLDHHYDRNPYSYGSDFPARPPFDHPSPPGPWGPQHPHPRSMPGMGMGFGYENGGSGSVSRAMATSMTTEVVVPQQYLESIYGENGSNLNEIREISGASVTVHDPKPGCAEGVVFISGDHEQTHAAQSLLHAFILCGQSFA</sequence>
<feature type="compositionally biased region" description="Acidic residues" evidence="3">
    <location>
        <begin position="156"/>
        <end position="170"/>
    </location>
</feature>
<organism evidence="5 6">
    <name type="scientific">Acorus gramineus</name>
    <name type="common">Dwarf sweet flag</name>
    <dbReference type="NCBI Taxonomy" id="55184"/>
    <lineage>
        <taxon>Eukaryota</taxon>
        <taxon>Viridiplantae</taxon>
        <taxon>Streptophyta</taxon>
        <taxon>Embryophyta</taxon>
        <taxon>Tracheophyta</taxon>
        <taxon>Spermatophyta</taxon>
        <taxon>Magnoliopsida</taxon>
        <taxon>Liliopsida</taxon>
        <taxon>Acoraceae</taxon>
        <taxon>Acorus</taxon>
    </lineage>
</organism>
<feature type="region of interest" description="Disordered" evidence="3">
    <location>
        <begin position="143"/>
        <end position="172"/>
    </location>
</feature>
<feature type="domain" description="K Homology" evidence="4">
    <location>
        <begin position="207"/>
        <end position="282"/>
    </location>
</feature>
<dbReference type="Gene3D" id="3.30.1370.10">
    <property type="entry name" value="K Homology domain, type 1"/>
    <property type="match status" value="3"/>
</dbReference>